<evidence type="ECO:0000313" key="2">
    <source>
        <dbReference type="EMBL" id="MBP2243325.1"/>
    </source>
</evidence>
<dbReference type="InterPro" id="IPR024164">
    <property type="entry name" value="KinB-signalling_activ"/>
</dbReference>
<feature type="transmembrane region" description="Helical" evidence="1">
    <location>
        <begin position="146"/>
        <end position="166"/>
    </location>
</feature>
<gene>
    <name evidence="2" type="ORF">J2Z40_003941</name>
</gene>
<dbReference type="PIRSF" id="PIRSF029886">
    <property type="entry name" value="KBAA"/>
    <property type="match status" value="1"/>
</dbReference>
<feature type="transmembrane region" description="Helical" evidence="1">
    <location>
        <begin position="7"/>
        <end position="28"/>
    </location>
</feature>
<dbReference type="Proteomes" id="UP001519293">
    <property type="component" value="Unassembled WGS sequence"/>
</dbReference>
<name>A0ABS4RK95_9BACI</name>
<dbReference type="SMART" id="SM01251">
    <property type="entry name" value="KbaA"/>
    <property type="match status" value="1"/>
</dbReference>
<dbReference type="RefSeq" id="WP_066399847.1">
    <property type="nucleotide sequence ID" value="NZ_JAGIKZ010000043.1"/>
</dbReference>
<sequence length="213" mass="24309">MTSRNWVKLFLSTLLVGGITTGIVGFIVRWNEFKSIFTSFDLLEILSVLFWLVGVGFIFSVLSQAGFFAYLTVHRFGLGIFKSHSLWNSVQVILILVVLFDLVYLRYNEFAADGDSIWPYIGVAAFLLIVGVIVAVIKMKMTNKEAFIPALFFMIVVTTLEWVPILRVNETSWLYLMIFPLLVCNTYQLLILQKLNKSSEAHRQQKLTKNPAK</sequence>
<evidence type="ECO:0000256" key="1">
    <source>
        <dbReference type="SAM" id="Phobius"/>
    </source>
</evidence>
<keyword evidence="3" id="KW-1185">Reference proteome</keyword>
<accession>A0ABS4RK95</accession>
<dbReference type="EMBL" id="JAGIKZ010000043">
    <property type="protein sequence ID" value="MBP2243325.1"/>
    <property type="molecule type" value="Genomic_DNA"/>
</dbReference>
<keyword evidence="1" id="KW-1133">Transmembrane helix</keyword>
<keyword evidence="1" id="KW-0472">Membrane</keyword>
<comment type="caution">
    <text evidence="2">The sequence shown here is derived from an EMBL/GenBank/DDBJ whole genome shotgun (WGS) entry which is preliminary data.</text>
</comment>
<evidence type="ECO:0000313" key="3">
    <source>
        <dbReference type="Proteomes" id="UP001519293"/>
    </source>
</evidence>
<reference evidence="2 3" key="1">
    <citation type="submission" date="2021-03" db="EMBL/GenBank/DDBJ databases">
        <title>Genomic Encyclopedia of Type Strains, Phase IV (KMG-IV): sequencing the most valuable type-strain genomes for metagenomic binning, comparative biology and taxonomic classification.</title>
        <authorList>
            <person name="Goeker M."/>
        </authorList>
    </citation>
    <scope>NUCLEOTIDE SEQUENCE [LARGE SCALE GENOMIC DNA]</scope>
    <source>
        <strain evidence="2 3">DSM 26675</strain>
    </source>
</reference>
<organism evidence="2 3">
    <name type="scientific">Cytobacillus eiseniae</name>
    <dbReference type="NCBI Taxonomy" id="762947"/>
    <lineage>
        <taxon>Bacteria</taxon>
        <taxon>Bacillati</taxon>
        <taxon>Bacillota</taxon>
        <taxon>Bacilli</taxon>
        <taxon>Bacillales</taxon>
        <taxon>Bacillaceae</taxon>
        <taxon>Cytobacillus</taxon>
    </lineage>
</organism>
<feature type="transmembrane region" description="Helical" evidence="1">
    <location>
        <begin position="85"/>
        <end position="105"/>
    </location>
</feature>
<proteinExistence type="predicted"/>
<dbReference type="Pfam" id="PF14089">
    <property type="entry name" value="KbaA"/>
    <property type="match status" value="1"/>
</dbReference>
<feature type="transmembrane region" description="Helical" evidence="1">
    <location>
        <begin position="48"/>
        <end position="73"/>
    </location>
</feature>
<feature type="transmembrane region" description="Helical" evidence="1">
    <location>
        <begin position="117"/>
        <end position="137"/>
    </location>
</feature>
<feature type="transmembrane region" description="Helical" evidence="1">
    <location>
        <begin position="172"/>
        <end position="192"/>
    </location>
</feature>
<protein>
    <submittedName>
        <fullName evidence="2">KinB signaling pathway activation protein</fullName>
    </submittedName>
</protein>
<keyword evidence="1" id="KW-0812">Transmembrane</keyword>